<dbReference type="Pfam" id="PF06271">
    <property type="entry name" value="RDD"/>
    <property type="match status" value="1"/>
</dbReference>
<reference evidence="7" key="1">
    <citation type="journal article" date="2014" name="Microbiology">
        <title>A 2,4-dichlorophenoxyacetic acid degradation plasmid pM7012 discloses distribution of an unclassified megaplasmid group across bacterial species.</title>
        <authorList>
            <person name="Sakai Y."/>
            <person name="Ogawa N."/>
            <person name="Shimomura Y."/>
            <person name="Fujii T."/>
        </authorList>
    </citation>
    <scope>NUCLEOTIDE SEQUENCE</scope>
    <source>
        <strain evidence="7">M701</strain>
    </source>
</reference>
<feature type="transmembrane region" description="Helical" evidence="5">
    <location>
        <begin position="71"/>
        <end position="94"/>
    </location>
</feature>
<feature type="transmembrane region" description="Helical" evidence="5">
    <location>
        <begin position="21"/>
        <end position="44"/>
    </location>
</feature>
<organism evidence="7">
    <name type="scientific">Burkholderia sp. M701</name>
    <dbReference type="NCBI Taxonomy" id="326454"/>
    <lineage>
        <taxon>Bacteria</taxon>
        <taxon>Pseudomonadati</taxon>
        <taxon>Pseudomonadota</taxon>
        <taxon>Betaproteobacteria</taxon>
        <taxon>Burkholderiales</taxon>
        <taxon>Burkholderiaceae</taxon>
        <taxon>Burkholderia</taxon>
    </lineage>
</organism>
<keyword evidence="4 5" id="KW-0472">Membrane</keyword>
<evidence type="ECO:0000256" key="3">
    <source>
        <dbReference type="ARBA" id="ARBA00022989"/>
    </source>
</evidence>
<geneLocation type="plasmid" evidence="7">
    <name>pM7012</name>
</geneLocation>
<evidence type="ECO:0000256" key="1">
    <source>
        <dbReference type="ARBA" id="ARBA00004141"/>
    </source>
</evidence>
<sequence>MIFKHEIPGRASNIIRRLLATLVDVLLIMLAIGLVTMFAAWLTVKIKGVPADLAMSLMFRNVSPDTRMFAYYQYTAAAIAPYAMATLPLIWWLYDLLLSWRSVSTPGKWLLCLQTASTRNRPVRLGEAALRCAVKMATMGSVLFIGKPVLLGVAGFALLLIPALNDRGQFLHDLVPGTIVTTRETWIKWFHRAKTAQSGEAVVTEEVA</sequence>
<evidence type="ECO:0000256" key="2">
    <source>
        <dbReference type="ARBA" id="ARBA00022692"/>
    </source>
</evidence>
<dbReference type="InterPro" id="IPR010432">
    <property type="entry name" value="RDD"/>
</dbReference>
<evidence type="ECO:0000313" key="7">
    <source>
        <dbReference type="EMBL" id="BAO18819.1"/>
    </source>
</evidence>
<keyword evidence="3 5" id="KW-1133">Transmembrane helix</keyword>
<feature type="transmembrane region" description="Helical" evidence="5">
    <location>
        <begin position="141"/>
        <end position="164"/>
    </location>
</feature>
<comment type="subcellular location">
    <subcellularLocation>
        <location evidence="1">Membrane</location>
        <topology evidence="1">Multi-pass membrane protein</topology>
    </subcellularLocation>
</comment>
<dbReference type="EMBL" id="AB853026">
    <property type="protein sequence ID" value="BAO18819.1"/>
    <property type="molecule type" value="Genomic_DNA"/>
</dbReference>
<feature type="domain" description="RDD" evidence="6">
    <location>
        <begin position="13"/>
        <end position="175"/>
    </location>
</feature>
<evidence type="ECO:0000256" key="4">
    <source>
        <dbReference type="ARBA" id="ARBA00023136"/>
    </source>
</evidence>
<accession>V5YNH9</accession>
<evidence type="ECO:0000256" key="5">
    <source>
        <dbReference type="SAM" id="Phobius"/>
    </source>
</evidence>
<keyword evidence="7" id="KW-0614">Plasmid</keyword>
<protein>
    <submittedName>
        <fullName evidence="7">RDD domain protein</fullName>
    </submittedName>
</protein>
<evidence type="ECO:0000259" key="6">
    <source>
        <dbReference type="Pfam" id="PF06271"/>
    </source>
</evidence>
<name>V5YNH9_9BURK</name>
<keyword evidence="2 5" id="KW-0812">Transmembrane</keyword>
<dbReference type="RefSeq" id="WP_023842362.1">
    <property type="nucleotide sequence ID" value="NC_022995.1"/>
</dbReference>
<proteinExistence type="predicted"/>
<reference evidence="7" key="2">
    <citation type="submission" date="2024-06" db="EMBL/GenBank/DDBJ databases">
        <authorList>
            <person name="Sakai Y."/>
            <person name="Fujii T."/>
        </authorList>
    </citation>
    <scope>NUCLEOTIDE SEQUENCE</scope>
    <source>
        <strain evidence="7">M701</strain>
        <plasmid evidence="7">pM7012</plasmid>
    </source>
</reference>
<dbReference type="GO" id="GO:0016020">
    <property type="term" value="C:membrane"/>
    <property type="evidence" value="ECO:0007669"/>
    <property type="project" value="UniProtKB-SubCell"/>
</dbReference>
<dbReference type="AlphaFoldDB" id="V5YNH9"/>